<keyword evidence="7" id="KW-1185">Reference proteome</keyword>
<dbReference type="Pfam" id="PF09360">
    <property type="entry name" value="zf-CDGSH"/>
    <property type="match status" value="2"/>
</dbReference>
<dbReference type="GO" id="GO:0046872">
    <property type="term" value="F:metal ion binding"/>
    <property type="evidence" value="ECO:0007669"/>
    <property type="project" value="UniProtKB-KW"/>
</dbReference>
<proteinExistence type="predicted"/>
<dbReference type="InterPro" id="IPR042216">
    <property type="entry name" value="MitoNEET_CISD"/>
</dbReference>
<feature type="domain" description="Iron-binding zinc finger CDGSH type" evidence="5">
    <location>
        <begin position="9"/>
        <end position="46"/>
    </location>
</feature>
<keyword evidence="1" id="KW-0001">2Fe-2S</keyword>
<dbReference type="Proteomes" id="UP000198412">
    <property type="component" value="Unassembled WGS sequence"/>
</dbReference>
<evidence type="ECO:0000313" key="6">
    <source>
        <dbReference type="EMBL" id="SNR77486.1"/>
    </source>
</evidence>
<dbReference type="EMBL" id="FZNX01000005">
    <property type="protein sequence ID" value="SNR77486.1"/>
    <property type="molecule type" value="Genomic_DNA"/>
</dbReference>
<evidence type="ECO:0000256" key="3">
    <source>
        <dbReference type="ARBA" id="ARBA00023004"/>
    </source>
</evidence>
<evidence type="ECO:0000259" key="5">
    <source>
        <dbReference type="SMART" id="SM00704"/>
    </source>
</evidence>
<keyword evidence="3" id="KW-0408">Iron</keyword>
<evidence type="ECO:0000256" key="1">
    <source>
        <dbReference type="ARBA" id="ARBA00022714"/>
    </source>
</evidence>
<name>A0A238Z271_9FLAO</name>
<dbReference type="GO" id="GO:0005737">
    <property type="term" value="C:cytoplasm"/>
    <property type="evidence" value="ECO:0007669"/>
    <property type="project" value="UniProtKB-ARBA"/>
</dbReference>
<evidence type="ECO:0000256" key="2">
    <source>
        <dbReference type="ARBA" id="ARBA00022723"/>
    </source>
</evidence>
<evidence type="ECO:0000313" key="7">
    <source>
        <dbReference type="Proteomes" id="UP000198412"/>
    </source>
</evidence>
<keyword evidence="2" id="KW-0479">Metal-binding</keyword>
<evidence type="ECO:0000256" key="4">
    <source>
        <dbReference type="ARBA" id="ARBA00023014"/>
    </source>
</evidence>
<dbReference type="Gene3D" id="3.40.5.90">
    <property type="entry name" value="CDGSH iron-sulfur domain, mitoNEET-type"/>
    <property type="match status" value="2"/>
</dbReference>
<dbReference type="OrthoDB" id="9795032at2"/>
<dbReference type="PANTHER" id="PTHR46491:SF3">
    <property type="entry name" value="CDGSH IRON-SULFUR DOMAIN-CONTAINING PROTEIN 3, MITOCHONDRIAL"/>
    <property type="match status" value="1"/>
</dbReference>
<sequence length="77" mass="8488">MELPKRAGDNPLAVELEEGKKYAWCTCGLSESQPFCDGQHKGKGMSPQVFTAEKTETKYLCSCKETKNGPFCDGSHK</sequence>
<gene>
    <name evidence="6" type="ORF">SAMN04488111_3027</name>
</gene>
<dbReference type="SMART" id="SM00704">
    <property type="entry name" value="ZnF_CDGSH"/>
    <property type="match status" value="2"/>
</dbReference>
<organism evidence="6 7">
    <name type="scientific">Lutibacter flavus</name>
    <dbReference type="NCBI Taxonomy" id="691689"/>
    <lineage>
        <taxon>Bacteria</taxon>
        <taxon>Pseudomonadati</taxon>
        <taxon>Bacteroidota</taxon>
        <taxon>Flavobacteriia</taxon>
        <taxon>Flavobacteriales</taxon>
        <taxon>Flavobacteriaceae</taxon>
        <taxon>Lutibacter</taxon>
    </lineage>
</organism>
<dbReference type="AlphaFoldDB" id="A0A238Z271"/>
<dbReference type="PANTHER" id="PTHR46491">
    <property type="entry name" value="CDGSH IRON SULFUR DOMAIN PROTEIN HOMOLOG"/>
    <property type="match status" value="1"/>
</dbReference>
<keyword evidence="4" id="KW-0411">Iron-sulfur</keyword>
<dbReference type="GO" id="GO:0051537">
    <property type="term" value="F:2 iron, 2 sulfur cluster binding"/>
    <property type="evidence" value="ECO:0007669"/>
    <property type="project" value="UniProtKB-KW"/>
</dbReference>
<dbReference type="RefSeq" id="WP_089379281.1">
    <property type="nucleotide sequence ID" value="NZ_FZNX01000005.1"/>
</dbReference>
<reference evidence="7" key="1">
    <citation type="submission" date="2017-06" db="EMBL/GenBank/DDBJ databases">
        <authorList>
            <person name="Varghese N."/>
            <person name="Submissions S."/>
        </authorList>
    </citation>
    <scope>NUCLEOTIDE SEQUENCE [LARGE SCALE GENOMIC DNA]</scope>
    <source>
        <strain evidence="7">DSM 27993</strain>
    </source>
</reference>
<feature type="domain" description="Iron-binding zinc finger CDGSH type" evidence="5">
    <location>
        <begin position="47"/>
        <end position="77"/>
    </location>
</feature>
<dbReference type="InterPro" id="IPR018967">
    <property type="entry name" value="FeS-contain_CDGSH-typ"/>
</dbReference>
<dbReference type="InterPro" id="IPR052950">
    <property type="entry name" value="CISD"/>
</dbReference>
<accession>A0A238Z271</accession>
<protein>
    <submittedName>
        <fullName evidence="6">Iron-binding zinc finger CDGSH type</fullName>
    </submittedName>
</protein>